<dbReference type="STRING" id="1544798.LH29_13250"/>
<evidence type="ECO:0000313" key="2">
    <source>
        <dbReference type="EMBL" id="KJF43218.1"/>
    </source>
</evidence>
<accession>A0A0D8JBQ0</accession>
<reference evidence="2 3" key="1">
    <citation type="submission" date="2014-09" db="EMBL/GenBank/DDBJ databases">
        <title>Draft Genome Sequence of Draconibacterium sp. JN14CK-3.</title>
        <authorList>
            <person name="Dong C."/>
            <person name="Lai Q."/>
            <person name="Shao Z."/>
        </authorList>
    </citation>
    <scope>NUCLEOTIDE SEQUENCE [LARGE SCALE GENOMIC DNA]</scope>
    <source>
        <strain evidence="2 3">JN14CK-3</strain>
    </source>
</reference>
<keyword evidence="3" id="KW-1185">Reference proteome</keyword>
<dbReference type="RefSeq" id="WP_045030377.1">
    <property type="nucleotide sequence ID" value="NZ_JRHC01000003.1"/>
</dbReference>
<comment type="caution">
    <text evidence="2">The sequence shown here is derived from an EMBL/GenBank/DDBJ whole genome shotgun (WGS) entry which is preliminary data.</text>
</comment>
<dbReference type="Proteomes" id="UP000032544">
    <property type="component" value="Unassembled WGS sequence"/>
</dbReference>
<feature type="coiled-coil region" evidence="1">
    <location>
        <begin position="6"/>
        <end position="33"/>
    </location>
</feature>
<dbReference type="OrthoDB" id="3540923at2"/>
<name>A0A0D8JBQ0_9BACT</name>
<feature type="coiled-coil region" evidence="1">
    <location>
        <begin position="71"/>
        <end position="105"/>
    </location>
</feature>
<organism evidence="2 3">
    <name type="scientific">Draconibacterium sediminis</name>
    <dbReference type="NCBI Taxonomy" id="1544798"/>
    <lineage>
        <taxon>Bacteria</taxon>
        <taxon>Pseudomonadati</taxon>
        <taxon>Bacteroidota</taxon>
        <taxon>Bacteroidia</taxon>
        <taxon>Marinilabiliales</taxon>
        <taxon>Prolixibacteraceae</taxon>
        <taxon>Draconibacterium</taxon>
    </lineage>
</organism>
<dbReference type="EMBL" id="JRHC01000003">
    <property type="protein sequence ID" value="KJF43218.1"/>
    <property type="molecule type" value="Genomic_DNA"/>
</dbReference>
<sequence>MNLIQLKESAEEKNRLEKLLIRTQNELTQEQNKSVQLAKQLQKEFEDVKRLEEGGLSSLFHEILGTKEKKLDKERQEYLAAKLKYENCQKQIDNLKQEVERLSSKLQQCGNPEKDYKVQLTAKEQQLKAANDGTLQKYEEQLGHYYSQKKEVNEAIHAGEMAIKGLKLALESLRKAQNWGTFDMVGGGLLATAVKHSKMDEAKSLIHDVQYWLRKFNRELKDVQVNQIGTMDLQLDGLTTFADYFFDNLIMDWVVQSKINRSYDGCVDVLNQVSQIVHQLKAADSSLSNKYKATKKELTDYLVQA</sequence>
<protein>
    <submittedName>
        <fullName evidence="2">Uncharacterized protein</fullName>
    </submittedName>
</protein>
<gene>
    <name evidence="2" type="ORF">LH29_13250</name>
</gene>
<evidence type="ECO:0000313" key="3">
    <source>
        <dbReference type="Proteomes" id="UP000032544"/>
    </source>
</evidence>
<proteinExistence type="predicted"/>
<keyword evidence="1" id="KW-0175">Coiled coil</keyword>
<dbReference type="AlphaFoldDB" id="A0A0D8JBQ0"/>
<evidence type="ECO:0000256" key="1">
    <source>
        <dbReference type="SAM" id="Coils"/>
    </source>
</evidence>